<feature type="compositionally biased region" description="Basic and acidic residues" evidence="1">
    <location>
        <begin position="93"/>
        <end position="111"/>
    </location>
</feature>
<dbReference type="AlphaFoldDB" id="A0A316U5R7"/>
<proteinExistence type="predicted"/>
<dbReference type="EMBL" id="KZ819327">
    <property type="protein sequence ID" value="PWN20540.1"/>
    <property type="molecule type" value="Genomic_DNA"/>
</dbReference>
<feature type="compositionally biased region" description="Polar residues" evidence="1">
    <location>
        <begin position="22"/>
        <end position="37"/>
    </location>
</feature>
<dbReference type="GeneID" id="37016672"/>
<gene>
    <name evidence="2" type="ORF">BCV69DRAFT_312498</name>
</gene>
<feature type="region of interest" description="Disordered" evidence="1">
    <location>
        <begin position="1"/>
        <end position="181"/>
    </location>
</feature>
<evidence type="ECO:0000256" key="1">
    <source>
        <dbReference type="SAM" id="MobiDB-lite"/>
    </source>
</evidence>
<protein>
    <submittedName>
        <fullName evidence="2">Uncharacterized protein</fullName>
    </submittedName>
</protein>
<organism evidence="2 3">
    <name type="scientific">Pseudomicrostroma glucosiphilum</name>
    <dbReference type="NCBI Taxonomy" id="1684307"/>
    <lineage>
        <taxon>Eukaryota</taxon>
        <taxon>Fungi</taxon>
        <taxon>Dikarya</taxon>
        <taxon>Basidiomycota</taxon>
        <taxon>Ustilaginomycotina</taxon>
        <taxon>Exobasidiomycetes</taxon>
        <taxon>Microstromatales</taxon>
        <taxon>Microstromatales incertae sedis</taxon>
        <taxon>Pseudomicrostroma</taxon>
    </lineage>
</organism>
<dbReference type="Proteomes" id="UP000245942">
    <property type="component" value="Unassembled WGS sequence"/>
</dbReference>
<accession>A0A316U5R7</accession>
<feature type="compositionally biased region" description="Low complexity" evidence="1">
    <location>
        <begin position="1"/>
        <end position="13"/>
    </location>
</feature>
<reference evidence="2 3" key="1">
    <citation type="journal article" date="2018" name="Mol. Biol. Evol.">
        <title>Broad Genomic Sampling Reveals a Smut Pathogenic Ancestry of the Fungal Clade Ustilaginomycotina.</title>
        <authorList>
            <person name="Kijpornyongpan T."/>
            <person name="Mondo S.J."/>
            <person name="Barry K."/>
            <person name="Sandor L."/>
            <person name="Lee J."/>
            <person name="Lipzen A."/>
            <person name="Pangilinan J."/>
            <person name="LaButti K."/>
            <person name="Hainaut M."/>
            <person name="Henrissat B."/>
            <person name="Grigoriev I.V."/>
            <person name="Spatafora J.W."/>
            <person name="Aime M.C."/>
        </authorList>
    </citation>
    <scope>NUCLEOTIDE SEQUENCE [LARGE SCALE GENOMIC DNA]</scope>
    <source>
        <strain evidence="2 3">MCA 4718</strain>
    </source>
</reference>
<name>A0A316U5R7_9BASI</name>
<keyword evidence="3" id="KW-1185">Reference proteome</keyword>
<sequence>MTRAEAAPSSVAEAARDKHSRSTPAGSSGPSKDSVSHPTGAAVLGTEIGAEGDARRERADAIAQGDVLPPASNARSTAGDMGFGQVNGAEQGFQDRSEGQRDQLQQERNKEFSSGQPDLLNIARTSGGAGATNPVANQDNITSTGNTNPSDLLAQAGTSAGQPTGTGAFDGEVSRDAPTNA</sequence>
<evidence type="ECO:0000313" key="2">
    <source>
        <dbReference type="EMBL" id="PWN20540.1"/>
    </source>
</evidence>
<dbReference type="OrthoDB" id="3348033at2759"/>
<dbReference type="RefSeq" id="XP_025347700.1">
    <property type="nucleotide sequence ID" value="XM_025494938.1"/>
</dbReference>
<feature type="compositionally biased region" description="Polar residues" evidence="1">
    <location>
        <begin position="134"/>
        <end position="165"/>
    </location>
</feature>
<evidence type="ECO:0000313" key="3">
    <source>
        <dbReference type="Proteomes" id="UP000245942"/>
    </source>
</evidence>